<reference evidence="2 3" key="1">
    <citation type="journal article" date="2014" name="PLoS Genet.">
        <title>Phylogenetically driven sequencing of extremely halophilic archaea reveals strategies for static and dynamic osmo-response.</title>
        <authorList>
            <person name="Becker E.A."/>
            <person name="Seitzer P.M."/>
            <person name="Tritt A."/>
            <person name="Larsen D."/>
            <person name="Krusor M."/>
            <person name="Yao A.I."/>
            <person name="Wu D."/>
            <person name="Madern D."/>
            <person name="Eisen J.A."/>
            <person name="Darling A.E."/>
            <person name="Facciotti M.T."/>
        </authorList>
    </citation>
    <scope>NUCLEOTIDE SEQUENCE [LARGE SCALE GENOMIC DNA]</scope>
    <source>
        <strain evidence="2 3">ATCC 33799</strain>
    </source>
</reference>
<name>M0K324_9EURY</name>
<feature type="region of interest" description="Disordered" evidence="1">
    <location>
        <begin position="1"/>
        <end position="26"/>
    </location>
</feature>
<dbReference type="InterPro" id="IPR036087">
    <property type="entry name" value="Nict_dMeBzImd_PRibTrfase_sf"/>
</dbReference>
<keyword evidence="3" id="KW-1185">Reference proteome</keyword>
<dbReference type="Proteomes" id="UP000011687">
    <property type="component" value="Unassembled WGS sequence"/>
</dbReference>
<accession>M0K324</accession>
<dbReference type="EMBL" id="AOLS01000076">
    <property type="protein sequence ID" value="EMA14499.1"/>
    <property type="molecule type" value="Genomic_DNA"/>
</dbReference>
<proteinExistence type="predicted"/>
<evidence type="ECO:0000313" key="2">
    <source>
        <dbReference type="EMBL" id="EMA14499.1"/>
    </source>
</evidence>
<evidence type="ECO:0000313" key="3">
    <source>
        <dbReference type="Proteomes" id="UP000011687"/>
    </source>
</evidence>
<dbReference type="SUPFAM" id="SSF52733">
    <property type="entry name" value="Nicotinate mononucleotide:5,6-dimethylbenzimidazole phosphoribosyltransferase (CobT)"/>
    <property type="match status" value="1"/>
</dbReference>
<comment type="caution">
    <text evidence="2">The sequence shown here is derived from an EMBL/GenBank/DDBJ whole genome shotgun (WGS) entry which is preliminary data.</text>
</comment>
<protein>
    <submittedName>
        <fullName evidence="2">Uncharacterized protein</fullName>
    </submittedName>
</protein>
<organism evidence="2 3">
    <name type="scientific">Haloarcula marismortui ATCC 33799</name>
    <dbReference type="NCBI Taxonomy" id="662475"/>
    <lineage>
        <taxon>Archaea</taxon>
        <taxon>Methanobacteriati</taxon>
        <taxon>Methanobacteriota</taxon>
        <taxon>Stenosarchaea group</taxon>
        <taxon>Halobacteria</taxon>
        <taxon>Halobacteriales</taxon>
        <taxon>Haloarculaceae</taxon>
        <taxon>Haloarcula</taxon>
    </lineage>
</organism>
<sequence>MSTDNSGEIADGQEHSLLEVAQNPDLLRERVEGVTAPSIDQTREETGDKRAHTVGENMRRAFGFRRWTNVLEDLERADHPAMEDSSHPIVEHPRAFLDHLIHVDDMDKLRLEHGELEGLPKERREMFRWLQQHPEIVQELRNGGTDWLAYGPKGSGKSTMSAAKVIRHLEINLDAVVWRGTSARTEWLPLRAWTRLCLPAGLEVEAFLDPPADDMEPVEIDLERMCHEVVRYDSIRDLNHNVLEEGHFHVVYPDPRFRGATKAYQEAEEIGEIPHHSAWDVQVDEELERTDITPSKMWWFAWAIDKIDQGPPIWLSWFCDEIGNVMPEHADNDYHQLYDRISAFRDKYVDARRNKFSTFGIGHEPGDLHNMMRKKMRWQITLAGIDNPTGKTVGMGDAPMGRNYTQGMQLGQALSWNSQNFAEFSWSDIPSQFKVPGQLHVRFPEVLEVVRSC</sequence>
<evidence type="ECO:0000256" key="1">
    <source>
        <dbReference type="SAM" id="MobiDB-lite"/>
    </source>
</evidence>
<dbReference type="GO" id="GO:0008939">
    <property type="term" value="F:nicotinate-nucleotide-dimethylbenzimidazole phosphoribosyltransferase activity"/>
    <property type="evidence" value="ECO:0007669"/>
    <property type="project" value="InterPro"/>
</dbReference>
<gene>
    <name evidence="2" type="ORF">C435_15518</name>
</gene>
<dbReference type="RefSeq" id="WP_007189840.1">
    <property type="nucleotide sequence ID" value="NZ_AOLS01000076.1"/>
</dbReference>
<dbReference type="AlphaFoldDB" id="M0K324"/>
<dbReference type="PATRIC" id="fig|662475.6.peg.3034"/>